<keyword evidence="2" id="KW-1185">Reference proteome</keyword>
<gene>
    <name evidence="1" type="primary">SPT10</name>
    <name evidence="1" type="ORF">H2198_002942</name>
</gene>
<name>A0ACC3AD32_9EURO</name>
<comment type="caution">
    <text evidence="1">The sequence shown here is derived from an EMBL/GenBank/DDBJ whole genome shotgun (WGS) entry which is preliminary data.</text>
</comment>
<evidence type="ECO:0000313" key="1">
    <source>
        <dbReference type="EMBL" id="KAJ9659695.1"/>
    </source>
</evidence>
<proteinExistence type="predicted"/>
<sequence length="666" mass="73864">MPALLEDPTSPTIYRASGPGPYPTPSNPQIPSSIFPKPVTLRDRVTIATLIPFFSPDAVPSRLLSYLCDNLNKEIEDGNTYPMINQLPLETFGSYWFGNFGAIMVLGDIGGIEAVNDMEKAGADWNKLCLGTFYIKPNYPGRSSHVCNGGFLTTPAARNKGVGKSMGQCYLDWAPQLGYTYSVFNLVYESNTASTKIWDSLGFKRIGRVPGCGNLKSFPEPVDAIIYGRDLKSEEGNVGNEERFDKIRYYLRHSLYPQGADRSEKSRLRSAATHYKLIPAHDGVAEKLMLKDKEVISDPQAQYDIAKTIHLQAHGGINKTTAVIATKYHWVRIKETVSHVIKNCPECKDTNKPPILRGDGTRSARSKTLEGQTAPADIPIPPTPVKQEGPELQLQAPPIPDSTTQPTISENGQNGHSMLSPNQVPTHDMQNNIQPDHIPLNISHQQMTDDDFKPDQMDDHLAEHISADDYRAIQQQMGMTQDDNTLSNADSEMLSYDDMAIDPQIMEQIQAQIAAEDFENDNTTFSMPPPSHHSMQHFDSTSRPQLAQHPDIHSDPGTHPQFADPNQIQQTSMNVNINQNHDPRSYSQHHSPTDFSNPSSQYISPAQGPHSMMGHPVPDDHIMSGQLDDTGGGGMNNMQQIRHVLNMEYMNTVPDGNGHFHGQGRQ</sequence>
<dbReference type="Proteomes" id="UP001172386">
    <property type="component" value="Unassembled WGS sequence"/>
</dbReference>
<accession>A0ACC3AD32</accession>
<organism evidence="1 2">
    <name type="scientific">Neophaeococcomyces mojaviensis</name>
    <dbReference type="NCBI Taxonomy" id="3383035"/>
    <lineage>
        <taxon>Eukaryota</taxon>
        <taxon>Fungi</taxon>
        <taxon>Dikarya</taxon>
        <taxon>Ascomycota</taxon>
        <taxon>Pezizomycotina</taxon>
        <taxon>Eurotiomycetes</taxon>
        <taxon>Chaetothyriomycetidae</taxon>
        <taxon>Chaetothyriales</taxon>
        <taxon>Chaetothyriales incertae sedis</taxon>
        <taxon>Neophaeococcomyces</taxon>
    </lineage>
</organism>
<dbReference type="EMBL" id="JAPDRQ010000037">
    <property type="protein sequence ID" value="KAJ9659695.1"/>
    <property type="molecule type" value="Genomic_DNA"/>
</dbReference>
<reference evidence="1" key="1">
    <citation type="submission" date="2022-10" db="EMBL/GenBank/DDBJ databases">
        <title>Culturing micro-colonial fungi from biological soil crusts in the Mojave desert and describing Neophaeococcomyces mojavensis, and introducing the new genera and species Taxawa tesnikishii.</title>
        <authorList>
            <person name="Kurbessoian T."/>
            <person name="Stajich J.E."/>
        </authorList>
    </citation>
    <scope>NUCLEOTIDE SEQUENCE</scope>
    <source>
        <strain evidence="1">JES_112</strain>
    </source>
</reference>
<protein>
    <submittedName>
        <fullName evidence="1">Protein spt10</fullName>
    </submittedName>
</protein>
<evidence type="ECO:0000313" key="2">
    <source>
        <dbReference type="Proteomes" id="UP001172386"/>
    </source>
</evidence>